<keyword evidence="2" id="KW-1185">Reference proteome</keyword>
<evidence type="ECO:0000313" key="1">
    <source>
        <dbReference type="EMBL" id="GHO53323.1"/>
    </source>
</evidence>
<organism evidence="1 2">
    <name type="scientific">Ktedonobacter robiniae</name>
    <dbReference type="NCBI Taxonomy" id="2778365"/>
    <lineage>
        <taxon>Bacteria</taxon>
        <taxon>Bacillati</taxon>
        <taxon>Chloroflexota</taxon>
        <taxon>Ktedonobacteria</taxon>
        <taxon>Ktedonobacterales</taxon>
        <taxon>Ktedonobacteraceae</taxon>
        <taxon>Ktedonobacter</taxon>
    </lineage>
</organism>
<name>A0ABQ3UKR3_9CHLR</name>
<accession>A0ABQ3UKR3</accession>
<evidence type="ECO:0000313" key="2">
    <source>
        <dbReference type="Proteomes" id="UP000654345"/>
    </source>
</evidence>
<dbReference type="RefSeq" id="WP_007913004.1">
    <property type="nucleotide sequence ID" value="NZ_BNJG01000001.1"/>
</dbReference>
<proteinExistence type="predicted"/>
<sequence>MTPSDIEYAEKRMKQKWYDLALAEQQGASLPTLERLFNTYMLAVEEYNRCSESYLVEQQQARSTLPAVRTSQQLMCVSQGEERPKERRQRRKAS</sequence>
<gene>
    <name evidence="1" type="ORF">KSB_17980</name>
</gene>
<reference evidence="1 2" key="1">
    <citation type="journal article" date="2021" name="Int. J. Syst. Evol. Microbiol.">
        <title>Reticulibacter mediterranei gen. nov., sp. nov., within the new family Reticulibacteraceae fam. nov., and Ktedonospora formicarum gen. nov., sp. nov., Ktedonobacter robiniae sp. nov., Dictyobacter formicarum sp. nov. and Dictyobacter arantiisoli sp. nov., belonging to the class Ktedonobacteria.</title>
        <authorList>
            <person name="Yabe S."/>
            <person name="Zheng Y."/>
            <person name="Wang C.M."/>
            <person name="Sakai Y."/>
            <person name="Abe K."/>
            <person name="Yokota A."/>
            <person name="Donadio S."/>
            <person name="Cavaletti L."/>
            <person name="Monciardini P."/>
        </authorList>
    </citation>
    <scope>NUCLEOTIDE SEQUENCE [LARGE SCALE GENOMIC DNA]</scope>
    <source>
        <strain evidence="1 2">SOSP1-30</strain>
    </source>
</reference>
<protein>
    <submittedName>
        <fullName evidence="1">Uncharacterized protein</fullName>
    </submittedName>
</protein>
<dbReference type="EMBL" id="BNJG01000001">
    <property type="protein sequence ID" value="GHO53323.1"/>
    <property type="molecule type" value="Genomic_DNA"/>
</dbReference>
<comment type="caution">
    <text evidence="1">The sequence shown here is derived from an EMBL/GenBank/DDBJ whole genome shotgun (WGS) entry which is preliminary data.</text>
</comment>
<dbReference type="Proteomes" id="UP000654345">
    <property type="component" value="Unassembled WGS sequence"/>
</dbReference>